<evidence type="ECO:0000313" key="3">
    <source>
        <dbReference type="Proteomes" id="UP000314294"/>
    </source>
</evidence>
<reference evidence="2 3" key="1">
    <citation type="submission" date="2019-03" db="EMBL/GenBank/DDBJ databases">
        <title>First draft genome of Liparis tanakae, snailfish: a comprehensive survey of snailfish specific genes.</title>
        <authorList>
            <person name="Kim W."/>
            <person name="Song I."/>
            <person name="Jeong J.-H."/>
            <person name="Kim D."/>
            <person name="Kim S."/>
            <person name="Ryu S."/>
            <person name="Song J.Y."/>
            <person name="Lee S.K."/>
        </authorList>
    </citation>
    <scope>NUCLEOTIDE SEQUENCE [LARGE SCALE GENOMIC DNA]</scope>
    <source>
        <tissue evidence="2">Muscle</tissue>
    </source>
</reference>
<sequence>MDNRIICVVSFIRPTCLETHTEEARVFCRMMLLQSHLVAKGHEPPAGGANLSSSSRVRSPPMQLSQEEDLVEEDSAPTTTTPTTTTSTSSTAAAAALQSKMCSECYVNQTFVHDNGTVSDHKPSRSSPAPLQAGGVLLDISALQMEQQESEEVPPLPLRLRFRDLLLGDQSFQNDDSKSTCPLSPLSPYISVSLHEANQFLQDVTVDAHIQRMQEHAVPPERTMLHQHHVIGLFLS</sequence>
<feature type="compositionally biased region" description="Low complexity" evidence="1">
    <location>
        <begin position="76"/>
        <end position="92"/>
    </location>
</feature>
<dbReference type="Proteomes" id="UP000314294">
    <property type="component" value="Unassembled WGS sequence"/>
</dbReference>
<accession>A0A4Z2H0R7</accession>
<name>A0A4Z2H0R7_9TELE</name>
<comment type="caution">
    <text evidence="2">The sequence shown here is derived from an EMBL/GenBank/DDBJ whole genome shotgun (WGS) entry which is preliminary data.</text>
</comment>
<evidence type="ECO:0000256" key="1">
    <source>
        <dbReference type="SAM" id="MobiDB-lite"/>
    </source>
</evidence>
<organism evidence="2 3">
    <name type="scientific">Liparis tanakae</name>
    <name type="common">Tanaka's snailfish</name>
    <dbReference type="NCBI Taxonomy" id="230148"/>
    <lineage>
        <taxon>Eukaryota</taxon>
        <taxon>Metazoa</taxon>
        <taxon>Chordata</taxon>
        <taxon>Craniata</taxon>
        <taxon>Vertebrata</taxon>
        <taxon>Euteleostomi</taxon>
        <taxon>Actinopterygii</taxon>
        <taxon>Neopterygii</taxon>
        <taxon>Teleostei</taxon>
        <taxon>Neoteleostei</taxon>
        <taxon>Acanthomorphata</taxon>
        <taxon>Eupercaria</taxon>
        <taxon>Perciformes</taxon>
        <taxon>Cottioidei</taxon>
        <taxon>Cottales</taxon>
        <taxon>Liparidae</taxon>
        <taxon>Liparis</taxon>
    </lineage>
</organism>
<keyword evidence="3" id="KW-1185">Reference proteome</keyword>
<dbReference type="EMBL" id="SRLO01000373">
    <property type="protein sequence ID" value="TNN58673.1"/>
    <property type="molecule type" value="Genomic_DNA"/>
</dbReference>
<feature type="region of interest" description="Disordered" evidence="1">
    <location>
        <begin position="41"/>
        <end position="92"/>
    </location>
</feature>
<protein>
    <submittedName>
        <fullName evidence="2">Uncharacterized protein</fullName>
    </submittedName>
</protein>
<dbReference type="AlphaFoldDB" id="A0A4Z2H0R7"/>
<proteinExistence type="predicted"/>
<feature type="compositionally biased region" description="Polar residues" evidence="1">
    <location>
        <begin position="50"/>
        <end position="65"/>
    </location>
</feature>
<gene>
    <name evidence="2" type="ORF">EYF80_031087</name>
</gene>
<feature type="compositionally biased region" description="Acidic residues" evidence="1">
    <location>
        <begin position="66"/>
        <end position="75"/>
    </location>
</feature>
<evidence type="ECO:0000313" key="2">
    <source>
        <dbReference type="EMBL" id="TNN58673.1"/>
    </source>
</evidence>